<dbReference type="PANTHER" id="PTHR43427">
    <property type="entry name" value="CHLORIDE CHANNEL PROTEIN CLC-E"/>
    <property type="match status" value="1"/>
</dbReference>
<reference evidence="12 13" key="1">
    <citation type="submission" date="2018-03" db="EMBL/GenBank/DDBJ databases">
        <title>Characteristics and genome of n-alkane degrading marine bacteria Gordonia iterans isolated from crude oil contaminated in Tae-an, South Korea.</title>
        <authorList>
            <person name="Lee S.-S."/>
            <person name="Kim H."/>
        </authorList>
    </citation>
    <scope>NUCLEOTIDE SEQUENCE [LARGE SCALE GENOMIC DNA]</scope>
    <source>
        <strain evidence="12 13">Co17</strain>
    </source>
</reference>
<dbReference type="InterPro" id="IPR001807">
    <property type="entry name" value="ClC"/>
</dbReference>
<sequence>MHDDDREGAASPEGPGSAADSDFPGARTLWYLTFLALVAGILTGFVGGAFRKLLVETEALRTDLVEWAHGHGPWGPLVPVAVSALAAGLATWIGHRWKMSGGSGIQHVEAVERDQDVPAPASTVPARFVGGLLSIGVAGMVLGREGPTVHMGATLGALVARIGRATRDEIRVLQTCLSGAGLAVAFNAPIGGAIFVFEEVAHKVRIRYVIWTLVAVAAAVTCSRVVLGDHPDFRVLALAEPAVATLPLFAVFGLCLGLLAVGYNYAVTRTLARVTAVRVVPPFGTGAAIGAVIGLGLVYVPEAVGGGDALAQSMLDGREVAFWMLALYLALRFCAGPLSYAAGSPGGLFAPMLALGTLGGVFFARLAELSGVPIDADTRVTLMIAGMAGLFAASVRAPFTGIVLVMEMCAITTVSISMVVTAAFAVIVASALRSPPVYDSLREQMLDAERRTGRRADGTPLE</sequence>
<proteinExistence type="predicted"/>
<dbReference type="AlphaFoldDB" id="A0A2S0KGJ4"/>
<evidence type="ECO:0000256" key="7">
    <source>
        <dbReference type="ARBA" id="ARBA00023173"/>
    </source>
</evidence>
<dbReference type="CDD" id="cd01031">
    <property type="entry name" value="EriC"/>
    <property type="match status" value="1"/>
</dbReference>
<feature type="transmembrane region" description="Helical" evidence="11">
    <location>
        <begin position="208"/>
        <end position="227"/>
    </location>
</feature>
<dbReference type="Gene3D" id="1.10.3080.10">
    <property type="entry name" value="Clc chloride channel"/>
    <property type="match status" value="1"/>
</dbReference>
<evidence type="ECO:0000256" key="9">
    <source>
        <dbReference type="ARBA" id="ARBA00023303"/>
    </source>
</evidence>
<feature type="transmembrane region" description="Helical" evidence="11">
    <location>
        <begin position="74"/>
        <end position="93"/>
    </location>
</feature>
<keyword evidence="7" id="KW-0869">Chloride channel</keyword>
<evidence type="ECO:0000256" key="4">
    <source>
        <dbReference type="ARBA" id="ARBA00022989"/>
    </source>
</evidence>
<keyword evidence="4 11" id="KW-1133">Transmembrane helix</keyword>
<dbReference type="GO" id="GO:0034707">
    <property type="term" value="C:chloride channel complex"/>
    <property type="evidence" value="ECO:0007669"/>
    <property type="project" value="UniProtKB-KW"/>
</dbReference>
<evidence type="ECO:0000256" key="2">
    <source>
        <dbReference type="ARBA" id="ARBA00022448"/>
    </source>
</evidence>
<evidence type="ECO:0000256" key="5">
    <source>
        <dbReference type="ARBA" id="ARBA00023065"/>
    </source>
</evidence>
<feature type="compositionally biased region" description="Low complexity" evidence="10">
    <location>
        <begin position="9"/>
        <end position="19"/>
    </location>
</feature>
<dbReference type="Pfam" id="PF00654">
    <property type="entry name" value="Voltage_CLC"/>
    <property type="match status" value="1"/>
</dbReference>
<gene>
    <name evidence="12" type="ORF">C6V83_11590</name>
</gene>
<dbReference type="InterPro" id="IPR014743">
    <property type="entry name" value="Cl-channel_core"/>
</dbReference>
<evidence type="ECO:0000256" key="6">
    <source>
        <dbReference type="ARBA" id="ARBA00023136"/>
    </source>
</evidence>
<evidence type="ECO:0000256" key="1">
    <source>
        <dbReference type="ARBA" id="ARBA00004141"/>
    </source>
</evidence>
<dbReference type="InterPro" id="IPR050368">
    <property type="entry name" value="ClC-type_chloride_channel"/>
</dbReference>
<dbReference type="PANTHER" id="PTHR43427:SF6">
    <property type="entry name" value="CHLORIDE CHANNEL PROTEIN CLC-E"/>
    <property type="match status" value="1"/>
</dbReference>
<evidence type="ECO:0000256" key="10">
    <source>
        <dbReference type="SAM" id="MobiDB-lite"/>
    </source>
</evidence>
<dbReference type="Proteomes" id="UP000239814">
    <property type="component" value="Chromosome"/>
</dbReference>
<dbReference type="EMBL" id="CP027433">
    <property type="protein sequence ID" value="AVM00808.1"/>
    <property type="molecule type" value="Genomic_DNA"/>
</dbReference>
<evidence type="ECO:0000313" key="12">
    <source>
        <dbReference type="EMBL" id="AVM00808.1"/>
    </source>
</evidence>
<organism evidence="12 13">
    <name type="scientific">Gordonia iterans</name>
    <dbReference type="NCBI Taxonomy" id="1004901"/>
    <lineage>
        <taxon>Bacteria</taxon>
        <taxon>Bacillati</taxon>
        <taxon>Actinomycetota</taxon>
        <taxon>Actinomycetes</taxon>
        <taxon>Mycobacteriales</taxon>
        <taxon>Gordoniaceae</taxon>
        <taxon>Gordonia</taxon>
    </lineage>
</organism>
<feature type="transmembrane region" description="Helical" evidence="11">
    <location>
        <begin position="29"/>
        <end position="54"/>
    </location>
</feature>
<keyword evidence="5" id="KW-0406">Ion transport</keyword>
<protein>
    <submittedName>
        <fullName evidence="12">ClC family H(+)/Cl(-) exchange transporter</fullName>
    </submittedName>
</protein>
<keyword evidence="2" id="KW-0813">Transport</keyword>
<feature type="region of interest" description="Disordered" evidence="10">
    <location>
        <begin position="1"/>
        <end position="20"/>
    </location>
</feature>
<dbReference type="RefSeq" id="WP_105942521.1">
    <property type="nucleotide sequence ID" value="NZ_CP027433.1"/>
</dbReference>
<feature type="transmembrane region" description="Helical" evidence="11">
    <location>
        <begin position="320"/>
        <end position="341"/>
    </location>
</feature>
<name>A0A2S0KGJ4_9ACTN</name>
<accession>A0A2S0KGJ4</accession>
<dbReference type="KEGG" id="git:C6V83_11590"/>
<keyword evidence="9" id="KW-0407">Ion channel</keyword>
<dbReference type="OrthoDB" id="9767361at2"/>
<keyword evidence="13" id="KW-1185">Reference proteome</keyword>
<dbReference type="PRINTS" id="PR00762">
    <property type="entry name" value="CLCHANNEL"/>
</dbReference>
<feature type="transmembrane region" description="Helical" evidence="11">
    <location>
        <begin position="379"/>
        <end position="397"/>
    </location>
</feature>
<evidence type="ECO:0000313" key="13">
    <source>
        <dbReference type="Proteomes" id="UP000239814"/>
    </source>
</evidence>
<evidence type="ECO:0000256" key="3">
    <source>
        <dbReference type="ARBA" id="ARBA00022692"/>
    </source>
</evidence>
<feature type="transmembrane region" description="Helical" evidence="11">
    <location>
        <begin position="409"/>
        <end position="432"/>
    </location>
</feature>
<feature type="transmembrane region" description="Helical" evidence="11">
    <location>
        <begin position="348"/>
        <end position="367"/>
    </location>
</feature>
<evidence type="ECO:0000256" key="8">
    <source>
        <dbReference type="ARBA" id="ARBA00023214"/>
    </source>
</evidence>
<dbReference type="SUPFAM" id="SSF81340">
    <property type="entry name" value="Clc chloride channel"/>
    <property type="match status" value="1"/>
</dbReference>
<feature type="transmembrane region" description="Helical" evidence="11">
    <location>
        <begin position="247"/>
        <end position="267"/>
    </location>
</feature>
<keyword evidence="3 11" id="KW-0812">Transmembrane</keyword>
<comment type="subcellular location">
    <subcellularLocation>
        <location evidence="1">Membrane</location>
        <topology evidence="1">Multi-pass membrane protein</topology>
    </subcellularLocation>
</comment>
<keyword evidence="8" id="KW-0868">Chloride</keyword>
<keyword evidence="6 11" id="KW-0472">Membrane</keyword>
<dbReference type="GO" id="GO:0005254">
    <property type="term" value="F:chloride channel activity"/>
    <property type="evidence" value="ECO:0007669"/>
    <property type="project" value="UniProtKB-KW"/>
</dbReference>
<evidence type="ECO:0000256" key="11">
    <source>
        <dbReference type="SAM" id="Phobius"/>
    </source>
</evidence>
<feature type="transmembrane region" description="Helical" evidence="11">
    <location>
        <begin position="279"/>
        <end position="300"/>
    </location>
</feature>